<evidence type="ECO:0000313" key="1">
    <source>
        <dbReference type="EMBL" id="KGE19266.1"/>
    </source>
</evidence>
<reference evidence="1 2" key="1">
    <citation type="submission" date="2014-08" db="EMBL/GenBank/DDBJ databases">
        <authorList>
            <person name="den Bakker H.C."/>
        </authorList>
    </citation>
    <scope>NUCLEOTIDE SEQUENCE [LARGE SCALE GENOMIC DNA]</scope>
    <source>
        <strain evidence="1 2">DSM 18334</strain>
    </source>
</reference>
<reference evidence="1 2" key="2">
    <citation type="submission" date="2014-10" db="EMBL/GenBank/DDBJ databases">
        <title>Comparative genomics of the Paenibacillus odorifer group.</title>
        <authorList>
            <person name="Tsai Y.-C."/>
            <person name="Martin N."/>
            <person name="Korlach J."/>
            <person name="Wiedmann M."/>
        </authorList>
    </citation>
    <scope>NUCLEOTIDE SEQUENCE [LARGE SCALE GENOMIC DNA]</scope>
    <source>
        <strain evidence="1 2">DSM 18334</strain>
    </source>
</reference>
<dbReference type="OrthoDB" id="2657208at2"/>
<protein>
    <submittedName>
        <fullName evidence="1">Uncharacterized protein</fullName>
    </submittedName>
</protein>
<dbReference type="AlphaFoldDB" id="A0A098MB23"/>
<name>A0A098MB23_9BACL</name>
<sequence>MTFKQLINPRNFMIILCIFVLVLLGEKALLISDKINAVQEADRLYAAGDLIAAEEQYQEAAANSSIQYMDEEISARLKKLTPITLIRNGLEELDLSSQAQAATKDFAGLMKSYESLIRLKANYMKPGSPYETYYRQLSANSGISDRIASYFQQFKKQFYEELTQSKAILESTDDSFKWNLLLIPDPYFGGSKLKQQQLASRFEAYDKGKLSALAAAGQLESLLNNAQTQMNSYKLHQYEAPWVLEQTEKSGQQILSKDVEGNNITAFTEHALLYRKFADAADLSSSKVIHFVDNSLSKLLKSAGRMVRAGQFTEAIQLYGQLDPLQDTSAEITAALLSWNIAEPVRLLPGGEEAERYSHVISGKKRYDAQVYVAGTDSTGRLYYAAMKNDNSVVSITGDIIPGYESLRSLTFNEALSSSSGLPVVLAEANGEGGRSDFYAYEMRPDGLSILFTLRGDSYELQPDGSIILNNADIGDGVEGQKALYRIVDGVYQFAEIVQEYPLISAVDLELHPYENVSLSVEIYLDINGNTFTYADGRYISLLGDINVTGNTMVTGQFQNGYETVMTDVGEQNVPVFIVNSLGSLSLQEP</sequence>
<dbReference type="EMBL" id="JQCR01000002">
    <property type="protein sequence ID" value="KGE19266.1"/>
    <property type="molecule type" value="Genomic_DNA"/>
</dbReference>
<keyword evidence="2" id="KW-1185">Reference proteome</keyword>
<dbReference type="STRING" id="268407.PWYN_07810"/>
<accession>A0A098MB23</accession>
<proteinExistence type="predicted"/>
<organism evidence="1 2">
    <name type="scientific">Paenibacillus wynnii</name>
    <dbReference type="NCBI Taxonomy" id="268407"/>
    <lineage>
        <taxon>Bacteria</taxon>
        <taxon>Bacillati</taxon>
        <taxon>Bacillota</taxon>
        <taxon>Bacilli</taxon>
        <taxon>Bacillales</taxon>
        <taxon>Paenibacillaceae</taxon>
        <taxon>Paenibacillus</taxon>
    </lineage>
</organism>
<evidence type="ECO:0000313" key="2">
    <source>
        <dbReference type="Proteomes" id="UP000029734"/>
    </source>
</evidence>
<dbReference type="RefSeq" id="WP_036650056.1">
    <property type="nucleotide sequence ID" value="NZ_JQCR01000002.1"/>
</dbReference>
<dbReference type="Proteomes" id="UP000029734">
    <property type="component" value="Unassembled WGS sequence"/>
</dbReference>
<dbReference type="eggNOG" id="COG3103">
    <property type="taxonomic scope" value="Bacteria"/>
</dbReference>
<comment type="caution">
    <text evidence="1">The sequence shown here is derived from an EMBL/GenBank/DDBJ whole genome shotgun (WGS) entry which is preliminary data.</text>
</comment>
<gene>
    <name evidence="1" type="ORF">PWYN_07810</name>
</gene>